<dbReference type="GO" id="GO:0005737">
    <property type="term" value="C:cytoplasm"/>
    <property type="evidence" value="ECO:0007669"/>
    <property type="project" value="UniProtKB-SubCell"/>
</dbReference>
<evidence type="ECO:0000256" key="13">
    <source>
        <dbReference type="ARBA" id="ARBA00023160"/>
    </source>
</evidence>
<name>A0AAN7IRY2_QUERU</name>
<dbReference type="InterPro" id="IPR036392">
    <property type="entry name" value="PLAT/LH2_dom_sf"/>
</dbReference>
<dbReference type="InterPro" id="IPR000907">
    <property type="entry name" value="LipOase"/>
</dbReference>
<reference evidence="20 21" key="1">
    <citation type="journal article" date="2023" name="G3 (Bethesda)">
        <title>A haplotype-resolved chromosome-scale genome for Quercus rubra L. provides insights into the genetics of adaptive traits for red oak species.</title>
        <authorList>
            <person name="Kapoor B."/>
            <person name="Jenkins J."/>
            <person name="Schmutz J."/>
            <person name="Zhebentyayeva T."/>
            <person name="Kuelheim C."/>
            <person name="Coggeshall M."/>
            <person name="Heim C."/>
            <person name="Lasky J.R."/>
            <person name="Leites L."/>
            <person name="Islam-Faridi N."/>
            <person name="Romero-Severson J."/>
            <person name="DeLeo V.L."/>
            <person name="Lucas S.M."/>
            <person name="Lazic D."/>
            <person name="Gailing O."/>
            <person name="Carlson J."/>
            <person name="Staton M."/>
        </authorList>
    </citation>
    <scope>NUCLEOTIDE SEQUENCE [LARGE SCALE GENOMIC DNA]</scope>
    <source>
        <strain evidence="20">Pseudo-F2</strain>
    </source>
</reference>
<dbReference type="Gene3D" id="4.10.372.10">
    <property type="entry name" value="Lipoxygenase-1, Domain 3"/>
    <property type="match status" value="1"/>
</dbReference>
<comment type="caution">
    <text evidence="14">Lacks conserved residue(s) required for the propagation of feature annotation.</text>
</comment>
<dbReference type="InterPro" id="IPR013819">
    <property type="entry name" value="LipOase_C"/>
</dbReference>
<keyword evidence="10 15" id="KW-0560">Oxidoreductase</keyword>
<dbReference type="PANTHER" id="PTHR11771">
    <property type="entry name" value="LIPOXYGENASE"/>
    <property type="match status" value="1"/>
</dbReference>
<evidence type="ECO:0000313" key="20">
    <source>
        <dbReference type="EMBL" id="KAK4587244.1"/>
    </source>
</evidence>
<keyword evidence="21" id="KW-1185">Reference proteome</keyword>
<keyword evidence="5 16" id="KW-0444">Lipid biosynthesis</keyword>
<dbReference type="PRINTS" id="PR00087">
    <property type="entry name" value="LIPOXYGENASE"/>
</dbReference>
<dbReference type="GO" id="GO:0031408">
    <property type="term" value="P:oxylipin biosynthetic process"/>
    <property type="evidence" value="ECO:0007669"/>
    <property type="project" value="UniProtKB-UniRule"/>
</dbReference>
<dbReference type="EMBL" id="JAXUIC010000006">
    <property type="protein sequence ID" value="KAK4587244.1"/>
    <property type="molecule type" value="Genomic_DNA"/>
</dbReference>
<dbReference type="FunFam" id="4.10.372.10:FF:000001">
    <property type="entry name" value="Lipoxygenase"/>
    <property type="match status" value="1"/>
</dbReference>
<feature type="region of interest" description="Disordered" evidence="17">
    <location>
        <begin position="241"/>
        <end position="271"/>
    </location>
</feature>
<evidence type="ECO:0000256" key="2">
    <source>
        <dbReference type="ARBA" id="ARBA00004496"/>
    </source>
</evidence>
<dbReference type="Proteomes" id="UP001324115">
    <property type="component" value="Unassembled WGS sequence"/>
</dbReference>
<evidence type="ECO:0000256" key="8">
    <source>
        <dbReference type="ARBA" id="ARBA00022832"/>
    </source>
</evidence>
<keyword evidence="13 16" id="KW-0275">Fatty acid biosynthesis</keyword>
<protein>
    <recommendedName>
        <fullName evidence="16">Lipoxygenase</fullName>
        <ecNumber evidence="16">1.13.11.-</ecNumber>
    </recommendedName>
</protein>
<keyword evidence="8" id="KW-0276">Fatty acid metabolism</keyword>
<dbReference type="SUPFAM" id="SSF48484">
    <property type="entry name" value="Lipoxigenase"/>
    <property type="match status" value="1"/>
</dbReference>
<dbReference type="CDD" id="cd01751">
    <property type="entry name" value="PLAT_LH2"/>
    <property type="match status" value="1"/>
</dbReference>
<sequence length="891" mass="102235">MSNGKTEENSHSEREMSTGKTEENSQIEKMGETESKKVKGSTTESRKVKGSVVLMKKNYVLCCKNIIASFIDRIYELLGKRVSMQLISSVHPDPENVLQGKLGEVAHLEKWRITPLTAAEIVFTISFDWDESMGVPEAFIVKNHHHSQFYLKTVTLEDVPGHGRVHFVCNSWVYPAHRYRYNRVFFSNMTYLPCQTPELLRKYREKELENLRGDESGELKEWDRVYDYAYYNDLGSPDKGKDHARPVLGGTKEYPYPRRGRTGRKPTKEDPYSESRLPLLCLNIYVPRDEQFGLLKFSDILAYALKSLVQILLPKLTSLCDKNFNEFDSFQDVLKLYEGGIKLPNEETTSKIREHIPCELLRELIRNDGERFLKFPVPDVIKGDKSAWRTDEEFGREMLAGVNPVVIRRLQEFPPTSNLDPGEYGNQNSTITEEHIEKNLNGLPVNEAIRNNRLFILDHHDTLMPYLKRINSTTTKTYATRTLLLLQDNGTLKPLAIELSLPHPQGERHGAVSKVFTPAEEGVEGSVWQLAKAYAAVNDSGYHQLISHWLNTHAVIEPFVIATNRQLSVLHPVHKLLHPHFRDTMHINALARQILINAGGVLERTVFPAKYAMELSSFVYKNWVFTEQALPKDLLKRGIAVEDSSSRHGLRLLIEDYPYAVDGLEIWSAIEEWVNEYCSFYYPTDDVVQNDPELQSWWMEIRNKGHGDKKDEPWWPEMKTRTELIQACTIIIWVASALHAAVNFGQYPYAGYLPNRPTVSRRFMPEPGTPEYAELESNPELAYLKTITAQCQTLLGVSLIEILSRHSTDEIYLGQRDPEWTSDTKQEAAFKRFGNKLEEIGNRIIKMNNDQRWRNRVGPVKVPYTLLYPITSDYSREVGLTGKGIPNSVSI</sequence>
<evidence type="ECO:0000256" key="4">
    <source>
        <dbReference type="ARBA" id="ARBA00022490"/>
    </source>
</evidence>
<comment type="pathway">
    <text evidence="16">Lipid metabolism; oxylipin biosynthesis.</text>
</comment>
<comment type="similarity">
    <text evidence="3 15">Belongs to the lipoxygenase family.</text>
</comment>
<dbReference type="GO" id="GO:0034440">
    <property type="term" value="P:lipid oxidation"/>
    <property type="evidence" value="ECO:0007669"/>
    <property type="project" value="InterPro"/>
</dbReference>
<evidence type="ECO:0000256" key="6">
    <source>
        <dbReference type="ARBA" id="ARBA00022723"/>
    </source>
</evidence>
<dbReference type="GO" id="GO:0005506">
    <property type="term" value="F:iron ion binding"/>
    <property type="evidence" value="ECO:0007669"/>
    <property type="project" value="UniProtKB-ARBA"/>
</dbReference>
<keyword evidence="4" id="KW-0963">Cytoplasm</keyword>
<dbReference type="InterPro" id="IPR001024">
    <property type="entry name" value="PLAT/LH2_dom"/>
</dbReference>
<dbReference type="Pfam" id="PF00305">
    <property type="entry name" value="Lipoxygenase"/>
    <property type="match status" value="1"/>
</dbReference>
<comment type="function">
    <text evidence="16">Plant lipoxygenase may be involved in a number of diverse aspects of plant physiology including growth and development, pest resistance, and senescence or responses to wounding.</text>
</comment>
<dbReference type="PROSITE" id="PS50095">
    <property type="entry name" value="PLAT"/>
    <property type="match status" value="1"/>
</dbReference>
<dbReference type="Gene3D" id="3.10.450.60">
    <property type="match status" value="1"/>
</dbReference>
<evidence type="ECO:0000256" key="5">
    <source>
        <dbReference type="ARBA" id="ARBA00022516"/>
    </source>
</evidence>
<feature type="compositionally biased region" description="Basic and acidic residues" evidence="17">
    <location>
        <begin position="1"/>
        <end position="23"/>
    </location>
</feature>
<evidence type="ECO:0000256" key="17">
    <source>
        <dbReference type="SAM" id="MobiDB-lite"/>
    </source>
</evidence>
<evidence type="ECO:0000313" key="21">
    <source>
        <dbReference type="Proteomes" id="UP001324115"/>
    </source>
</evidence>
<keyword evidence="9 15" id="KW-0223">Dioxygenase</keyword>
<dbReference type="InterPro" id="IPR001246">
    <property type="entry name" value="LipOase_plant"/>
</dbReference>
<evidence type="ECO:0000259" key="19">
    <source>
        <dbReference type="PROSITE" id="PS51393"/>
    </source>
</evidence>
<dbReference type="PROSITE" id="PS51393">
    <property type="entry name" value="LIPOXYGENASE_3"/>
    <property type="match status" value="1"/>
</dbReference>
<dbReference type="PROSITE" id="PS00711">
    <property type="entry name" value="LIPOXYGENASE_1"/>
    <property type="match status" value="1"/>
</dbReference>
<keyword evidence="11 15" id="KW-0408">Iron</keyword>
<dbReference type="InterPro" id="IPR042057">
    <property type="entry name" value="Lipoxy_PLAT/LH2"/>
</dbReference>
<evidence type="ECO:0000256" key="11">
    <source>
        <dbReference type="ARBA" id="ARBA00023004"/>
    </source>
</evidence>
<dbReference type="EC" id="1.13.11.-" evidence="16"/>
<dbReference type="Pfam" id="PF01477">
    <property type="entry name" value="PLAT"/>
    <property type="match status" value="1"/>
</dbReference>
<dbReference type="SMART" id="SM00308">
    <property type="entry name" value="LH2"/>
    <property type="match status" value="1"/>
</dbReference>
<gene>
    <name evidence="20" type="ORF">RGQ29_024093</name>
</gene>
<evidence type="ECO:0000256" key="3">
    <source>
        <dbReference type="ARBA" id="ARBA00009419"/>
    </source>
</evidence>
<dbReference type="Gene3D" id="2.60.60.20">
    <property type="entry name" value="PLAT/LH2 domain"/>
    <property type="match status" value="1"/>
</dbReference>
<comment type="caution">
    <text evidence="20">The sequence shown here is derived from an EMBL/GenBank/DDBJ whole genome shotgun (WGS) entry which is preliminary data.</text>
</comment>
<dbReference type="FunFam" id="1.20.245.10:FF:000002">
    <property type="entry name" value="Lipoxygenase"/>
    <property type="match status" value="1"/>
</dbReference>
<keyword evidence="7 16" id="KW-0925">Oxylipin biosynthesis</keyword>
<keyword evidence="6 15" id="KW-0479">Metal-binding</keyword>
<feature type="domain" description="Lipoxygenase" evidence="19">
    <location>
        <begin position="190"/>
        <end position="891"/>
    </location>
</feature>
<dbReference type="AlphaFoldDB" id="A0AAN7IRY2"/>
<evidence type="ECO:0000259" key="18">
    <source>
        <dbReference type="PROSITE" id="PS50095"/>
    </source>
</evidence>
<evidence type="ECO:0000256" key="14">
    <source>
        <dbReference type="PROSITE-ProRule" id="PRU00152"/>
    </source>
</evidence>
<evidence type="ECO:0000256" key="7">
    <source>
        <dbReference type="ARBA" id="ARBA00022767"/>
    </source>
</evidence>
<dbReference type="InterPro" id="IPR020833">
    <property type="entry name" value="LipOase_Fe_BS"/>
</dbReference>
<dbReference type="Gene3D" id="1.20.245.10">
    <property type="entry name" value="Lipoxygenase-1, Domain 5"/>
    <property type="match status" value="1"/>
</dbReference>
<organism evidence="20 21">
    <name type="scientific">Quercus rubra</name>
    <name type="common">Northern red oak</name>
    <name type="synonym">Quercus borealis</name>
    <dbReference type="NCBI Taxonomy" id="3512"/>
    <lineage>
        <taxon>Eukaryota</taxon>
        <taxon>Viridiplantae</taxon>
        <taxon>Streptophyta</taxon>
        <taxon>Embryophyta</taxon>
        <taxon>Tracheophyta</taxon>
        <taxon>Spermatophyta</taxon>
        <taxon>Magnoliopsida</taxon>
        <taxon>eudicotyledons</taxon>
        <taxon>Gunneridae</taxon>
        <taxon>Pentapetalae</taxon>
        <taxon>rosids</taxon>
        <taxon>fabids</taxon>
        <taxon>Fagales</taxon>
        <taxon>Fagaceae</taxon>
        <taxon>Quercus</taxon>
    </lineage>
</organism>
<dbReference type="Gene3D" id="4.10.375.10">
    <property type="entry name" value="Lipoxygenase-1, Domain 2"/>
    <property type="match status" value="1"/>
</dbReference>
<dbReference type="PROSITE" id="PS00081">
    <property type="entry name" value="LIPOXYGENASE_2"/>
    <property type="match status" value="1"/>
</dbReference>
<proteinExistence type="inferred from homology"/>
<dbReference type="InterPro" id="IPR027433">
    <property type="entry name" value="Lipoxygenase_dom_3"/>
</dbReference>
<dbReference type="InterPro" id="IPR036226">
    <property type="entry name" value="LipOase_C_sf"/>
</dbReference>
<comment type="subcellular location">
    <subcellularLocation>
        <location evidence="2">Cytoplasm</location>
    </subcellularLocation>
</comment>
<comment type="cofactor">
    <cofactor evidence="1 15">
        <name>Fe cation</name>
        <dbReference type="ChEBI" id="CHEBI:24875"/>
    </cofactor>
</comment>
<dbReference type="GO" id="GO:0006633">
    <property type="term" value="P:fatty acid biosynthetic process"/>
    <property type="evidence" value="ECO:0007669"/>
    <property type="project" value="UniProtKB-KW"/>
</dbReference>
<dbReference type="GO" id="GO:0016702">
    <property type="term" value="F:oxidoreductase activity, acting on single donors with incorporation of molecular oxygen, incorporation of two atoms of oxygen"/>
    <property type="evidence" value="ECO:0007669"/>
    <property type="project" value="InterPro"/>
</dbReference>
<dbReference type="PRINTS" id="PR00468">
    <property type="entry name" value="PLTLPOXGNASE"/>
</dbReference>
<evidence type="ECO:0000256" key="16">
    <source>
        <dbReference type="RuleBase" id="RU003975"/>
    </source>
</evidence>
<evidence type="ECO:0000256" key="12">
    <source>
        <dbReference type="ARBA" id="ARBA00023098"/>
    </source>
</evidence>
<evidence type="ECO:0000256" key="9">
    <source>
        <dbReference type="ARBA" id="ARBA00022964"/>
    </source>
</evidence>
<evidence type="ECO:0000256" key="1">
    <source>
        <dbReference type="ARBA" id="ARBA00001962"/>
    </source>
</evidence>
<evidence type="ECO:0000256" key="10">
    <source>
        <dbReference type="ARBA" id="ARBA00023002"/>
    </source>
</evidence>
<dbReference type="InterPro" id="IPR020834">
    <property type="entry name" value="LipOase_CS"/>
</dbReference>
<feature type="domain" description="PLAT" evidence="18">
    <location>
        <begin position="62"/>
        <end position="187"/>
    </location>
</feature>
<dbReference type="FunFam" id="3.10.450.60:FF:000002">
    <property type="entry name" value="Lipoxygenase"/>
    <property type="match status" value="1"/>
</dbReference>
<evidence type="ECO:0000256" key="15">
    <source>
        <dbReference type="RuleBase" id="RU003974"/>
    </source>
</evidence>
<keyword evidence="12" id="KW-0443">Lipid metabolism</keyword>
<feature type="region of interest" description="Disordered" evidence="17">
    <location>
        <begin position="1"/>
        <end position="42"/>
    </location>
</feature>
<dbReference type="FunFam" id="4.10.375.10:FF:000001">
    <property type="entry name" value="Lipoxygenase"/>
    <property type="match status" value="1"/>
</dbReference>
<accession>A0AAN7IRY2</accession>
<dbReference type="SUPFAM" id="SSF49723">
    <property type="entry name" value="Lipase/lipooxygenase domain (PLAT/LH2 domain)"/>
    <property type="match status" value="1"/>
</dbReference>